<name>A0ACC2YU11_9PEZI</name>
<sequence length="634" mass="70121">MSYGGYQQYGGNPYGQTGESDYSAANPYGQTSHGTGQGSGYGASNPYGQDVEQGYGSSPPPLNQRDSNYSQPSAYDAPYSAPMGGPTEPLPNAAPLPNQRPREMPNREFLARVDGCRERIQELSSNISTISAMHQRMLSETDSTSSSQQLEHLVSQTSILNTQIRDEIKKLETDAARSGGNTVKDSPVRNLKKSFQTQLEEYQREEATYRKRYQEQIKRQYKIVNPDATEQELNQAAAADWGNEGVFQTALKTNRSGHATSVLGAVRARHNDIQQIERTLEELSKLFAQLNEAVVLDDVPIQQTEEATQRVHDDTTQGNKQLDEGIKSGTRARKLKWWCLFIVVLIIAIIALALGLYFGLRNRNSGGTAAAANQVVSPFQAILDYEIAHNIPPGYVNYAISRTSPNGSWQRLERGEIPLDDKFFEAWAKDLANEKRWREFWVRSQAAQPQKVGYEIADAATAPAPREQVPRIDTKAMFWEMMRTSRAPDPWMFPALRRLRDSKKGESEGVGGQDSGAPKEEGAHGEGDGGNTQIQAMFDVFVSSAHVGMRKPDPAIYKLALEKLDEAAKAKGLGGLQPGDVLFIDDIGQNLRTARELGMQTLKVELGKAWKAVRSLEDITGLVLLEAEPKMGKL</sequence>
<accession>A0ACC2YU11</accession>
<protein>
    <submittedName>
        <fullName evidence="1">Plasma membrane t-SNARE, secretory vesicle fusion</fullName>
    </submittedName>
</protein>
<organism evidence="1 2">
    <name type="scientific">Coniosporium tulheliwenetii</name>
    <dbReference type="NCBI Taxonomy" id="3383036"/>
    <lineage>
        <taxon>Eukaryota</taxon>
        <taxon>Fungi</taxon>
        <taxon>Dikarya</taxon>
        <taxon>Ascomycota</taxon>
        <taxon>Pezizomycotina</taxon>
        <taxon>Dothideomycetes</taxon>
        <taxon>Dothideomycetes incertae sedis</taxon>
        <taxon>Coniosporium</taxon>
    </lineage>
</organism>
<comment type="caution">
    <text evidence="1">The sequence shown here is derived from an EMBL/GenBank/DDBJ whole genome shotgun (WGS) entry which is preliminary data.</text>
</comment>
<gene>
    <name evidence="1" type="primary">SSO2</name>
    <name evidence="1" type="ORF">H2199_006697</name>
</gene>
<evidence type="ECO:0000313" key="1">
    <source>
        <dbReference type="EMBL" id="KAJ9638837.1"/>
    </source>
</evidence>
<reference evidence="1" key="1">
    <citation type="submission" date="2022-10" db="EMBL/GenBank/DDBJ databases">
        <title>Culturing micro-colonial fungi from biological soil crusts in the Mojave desert and describing Neophaeococcomyces mojavensis, and introducing the new genera and species Taxawa tesnikishii.</title>
        <authorList>
            <person name="Kurbessoian T."/>
            <person name="Stajich J.E."/>
        </authorList>
    </citation>
    <scope>NUCLEOTIDE SEQUENCE</scope>
    <source>
        <strain evidence="1">JES_115</strain>
    </source>
</reference>
<keyword evidence="2" id="KW-1185">Reference proteome</keyword>
<dbReference type="Proteomes" id="UP001172680">
    <property type="component" value="Unassembled WGS sequence"/>
</dbReference>
<proteinExistence type="predicted"/>
<evidence type="ECO:0000313" key="2">
    <source>
        <dbReference type="Proteomes" id="UP001172680"/>
    </source>
</evidence>
<dbReference type="EMBL" id="JAPDRP010000020">
    <property type="protein sequence ID" value="KAJ9638837.1"/>
    <property type="molecule type" value="Genomic_DNA"/>
</dbReference>